<evidence type="ECO:0000313" key="7">
    <source>
        <dbReference type="Proteomes" id="UP000295252"/>
    </source>
</evidence>
<dbReference type="InParanoid" id="A0A068V2H8"/>
<dbReference type="Gramene" id="CDP14861">
    <property type="protein sequence ID" value="CDP14861"/>
    <property type="gene ID" value="GSCOC_T00042331001"/>
</dbReference>
<dbReference type="PhylomeDB" id="A0A068V2H8"/>
<dbReference type="PANTHER" id="PTHR45660:SF46">
    <property type="entry name" value="HISTONE-LYSINE N-METHYLTRANSFERASE, H3 LYSINE-9 SPECIFIC SUVH6"/>
    <property type="match status" value="1"/>
</dbReference>
<feature type="compositionally biased region" description="Basic and acidic residues" evidence="4">
    <location>
        <begin position="180"/>
        <end position="194"/>
    </location>
</feature>
<dbReference type="GO" id="GO:0042054">
    <property type="term" value="F:histone methyltransferase activity"/>
    <property type="evidence" value="ECO:0007669"/>
    <property type="project" value="TreeGrafter"/>
</dbReference>
<comment type="subcellular location">
    <subcellularLocation>
        <location evidence="1">Chromosome</location>
    </subcellularLocation>
    <subcellularLocation>
        <location evidence="3">Nucleus</location>
    </subcellularLocation>
</comment>
<dbReference type="Proteomes" id="UP000295252">
    <property type="component" value="Chromosome VI"/>
</dbReference>
<dbReference type="EMBL" id="HG739176">
    <property type="protein sequence ID" value="CDP14861.1"/>
    <property type="molecule type" value="Genomic_DNA"/>
</dbReference>
<dbReference type="SUPFAM" id="SSF88697">
    <property type="entry name" value="PUA domain-like"/>
    <property type="match status" value="1"/>
</dbReference>
<gene>
    <name evidence="6" type="ORF">GSCOC_T00042331001</name>
</gene>
<keyword evidence="2 3" id="KW-0539">Nucleus</keyword>
<dbReference type="SMART" id="SM00466">
    <property type="entry name" value="SRA"/>
    <property type="match status" value="1"/>
</dbReference>
<keyword evidence="7" id="KW-1185">Reference proteome</keyword>
<reference evidence="7" key="1">
    <citation type="journal article" date="2014" name="Science">
        <title>The coffee genome provides insight into the convergent evolution of caffeine biosynthesis.</title>
        <authorList>
            <person name="Denoeud F."/>
            <person name="Carretero-Paulet L."/>
            <person name="Dereeper A."/>
            <person name="Droc G."/>
            <person name="Guyot R."/>
            <person name="Pietrella M."/>
            <person name="Zheng C."/>
            <person name="Alberti A."/>
            <person name="Anthony F."/>
            <person name="Aprea G."/>
            <person name="Aury J.M."/>
            <person name="Bento P."/>
            <person name="Bernard M."/>
            <person name="Bocs S."/>
            <person name="Campa C."/>
            <person name="Cenci A."/>
            <person name="Combes M.C."/>
            <person name="Crouzillat D."/>
            <person name="Da Silva C."/>
            <person name="Daddiego L."/>
            <person name="De Bellis F."/>
            <person name="Dussert S."/>
            <person name="Garsmeur O."/>
            <person name="Gayraud T."/>
            <person name="Guignon V."/>
            <person name="Jahn K."/>
            <person name="Jamilloux V."/>
            <person name="Joet T."/>
            <person name="Labadie K."/>
            <person name="Lan T."/>
            <person name="Leclercq J."/>
            <person name="Lepelley M."/>
            <person name="Leroy T."/>
            <person name="Li L.T."/>
            <person name="Librado P."/>
            <person name="Lopez L."/>
            <person name="Munoz A."/>
            <person name="Noel B."/>
            <person name="Pallavicini A."/>
            <person name="Perrotta G."/>
            <person name="Poncet V."/>
            <person name="Pot D."/>
            <person name="Priyono X."/>
            <person name="Rigoreau M."/>
            <person name="Rouard M."/>
            <person name="Rozas J."/>
            <person name="Tranchant-Dubreuil C."/>
            <person name="VanBuren R."/>
            <person name="Zhang Q."/>
            <person name="Andrade A.C."/>
            <person name="Argout X."/>
            <person name="Bertrand B."/>
            <person name="de Kochko A."/>
            <person name="Graziosi G."/>
            <person name="Henry R.J."/>
            <person name="Jayarama X."/>
            <person name="Ming R."/>
            <person name="Nagai C."/>
            <person name="Rounsley S."/>
            <person name="Sankoff D."/>
            <person name="Giuliano G."/>
            <person name="Albert V.A."/>
            <person name="Wincker P."/>
            <person name="Lashermes P."/>
        </authorList>
    </citation>
    <scope>NUCLEOTIDE SEQUENCE [LARGE SCALE GENOMIC DNA]</scope>
    <source>
        <strain evidence="7">cv. DH200-94</strain>
    </source>
</reference>
<evidence type="ECO:0000259" key="5">
    <source>
        <dbReference type="PROSITE" id="PS51015"/>
    </source>
</evidence>
<dbReference type="Pfam" id="PF02182">
    <property type="entry name" value="SAD_SRA"/>
    <property type="match status" value="1"/>
</dbReference>
<accession>A0A068V2H8</accession>
<feature type="domain" description="YDG" evidence="5">
    <location>
        <begin position="17"/>
        <end position="169"/>
    </location>
</feature>
<feature type="region of interest" description="Disordered" evidence="4">
    <location>
        <begin position="172"/>
        <end position="218"/>
    </location>
</feature>
<dbReference type="GO" id="GO:0003690">
    <property type="term" value="F:double-stranded DNA binding"/>
    <property type="evidence" value="ECO:0007669"/>
    <property type="project" value="TreeGrafter"/>
</dbReference>
<dbReference type="AlphaFoldDB" id="A0A068V2H8"/>
<name>A0A068V2H8_COFCA</name>
<dbReference type="InterPro" id="IPR036987">
    <property type="entry name" value="SRA-YDG_sf"/>
</dbReference>
<dbReference type="OMA" id="TRKECAN"/>
<sequence length="218" mass="24122">MILKKEGKWVNTTREVGEIPGVEIGDQFQYRAELAIVGLHTQLSAGIDYIKIGSKLFATCIVDSGRYNNERRSPDVFIYTGEGGNPEIYKKKAEDQELKRGNLALKTSMLADLPVRVVRCHQSPEAPNPLGVNNGTGLRYTYLGLYKVSSCDRVRDEYGKLAFKFTMVRNQNHGGSSSSCKRERSHPKANDSTRSKGGGGTITKARGSYQKRASFPQA</sequence>
<evidence type="ECO:0000313" key="6">
    <source>
        <dbReference type="EMBL" id="CDP14861.1"/>
    </source>
</evidence>
<dbReference type="InterPro" id="IPR051357">
    <property type="entry name" value="H3K9_HMTase_SUVAR3-9"/>
</dbReference>
<dbReference type="PANTHER" id="PTHR45660">
    <property type="entry name" value="HISTONE-LYSINE N-METHYLTRANSFERASE SETMAR"/>
    <property type="match status" value="1"/>
</dbReference>
<dbReference type="Gene3D" id="2.30.280.10">
    <property type="entry name" value="SRA-YDG"/>
    <property type="match status" value="1"/>
</dbReference>
<evidence type="ECO:0000256" key="1">
    <source>
        <dbReference type="ARBA" id="ARBA00004286"/>
    </source>
</evidence>
<organism evidence="6 7">
    <name type="scientific">Coffea canephora</name>
    <name type="common">Robusta coffee</name>
    <dbReference type="NCBI Taxonomy" id="49390"/>
    <lineage>
        <taxon>Eukaryota</taxon>
        <taxon>Viridiplantae</taxon>
        <taxon>Streptophyta</taxon>
        <taxon>Embryophyta</taxon>
        <taxon>Tracheophyta</taxon>
        <taxon>Spermatophyta</taxon>
        <taxon>Magnoliopsida</taxon>
        <taxon>eudicotyledons</taxon>
        <taxon>Gunneridae</taxon>
        <taxon>Pentapetalae</taxon>
        <taxon>asterids</taxon>
        <taxon>lamiids</taxon>
        <taxon>Gentianales</taxon>
        <taxon>Rubiaceae</taxon>
        <taxon>Ixoroideae</taxon>
        <taxon>Gardenieae complex</taxon>
        <taxon>Bertiereae - Coffeeae clade</taxon>
        <taxon>Coffeeae</taxon>
        <taxon>Coffea</taxon>
    </lineage>
</organism>
<evidence type="ECO:0000256" key="2">
    <source>
        <dbReference type="ARBA" id="ARBA00023242"/>
    </source>
</evidence>
<dbReference type="GO" id="GO:0005694">
    <property type="term" value="C:chromosome"/>
    <property type="evidence" value="ECO:0007669"/>
    <property type="project" value="UniProtKB-SubCell"/>
</dbReference>
<dbReference type="InterPro" id="IPR003105">
    <property type="entry name" value="SRA_YDG"/>
</dbReference>
<evidence type="ECO:0000256" key="3">
    <source>
        <dbReference type="PROSITE-ProRule" id="PRU00358"/>
    </source>
</evidence>
<dbReference type="OrthoDB" id="5792673at2759"/>
<protein>
    <recommendedName>
        <fullName evidence="5">YDG domain-containing protein</fullName>
    </recommendedName>
</protein>
<dbReference type="PROSITE" id="PS51015">
    <property type="entry name" value="YDG"/>
    <property type="match status" value="1"/>
</dbReference>
<proteinExistence type="predicted"/>
<dbReference type="GO" id="GO:0005634">
    <property type="term" value="C:nucleus"/>
    <property type="evidence" value="ECO:0007669"/>
    <property type="project" value="UniProtKB-SubCell"/>
</dbReference>
<dbReference type="InterPro" id="IPR015947">
    <property type="entry name" value="PUA-like_sf"/>
</dbReference>
<dbReference type="STRING" id="49390.A0A068V2H8"/>
<evidence type="ECO:0000256" key="4">
    <source>
        <dbReference type="SAM" id="MobiDB-lite"/>
    </source>
</evidence>